<evidence type="ECO:0000313" key="16">
    <source>
        <dbReference type="Proteomes" id="UP001221898"/>
    </source>
</evidence>
<name>A0AAD7SW22_9TELE</name>
<evidence type="ECO:0000256" key="1">
    <source>
        <dbReference type="ARBA" id="ARBA00000900"/>
    </source>
</evidence>
<dbReference type="EMBL" id="JAINUG010000028">
    <property type="protein sequence ID" value="KAJ8409864.1"/>
    <property type="molecule type" value="Genomic_DNA"/>
</dbReference>
<evidence type="ECO:0000256" key="11">
    <source>
        <dbReference type="ARBA" id="ARBA00078673"/>
    </source>
</evidence>
<accession>A0AAD7SW22</accession>
<dbReference type="AlphaFoldDB" id="A0AAD7SW22"/>
<dbReference type="Pfam" id="PF08357">
    <property type="entry name" value="SEFIR"/>
    <property type="match status" value="1"/>
</dbReference>
<evidence type="ECO:0000256" key="3">
    <source>
        <dbReference type="ARBA" id="ARBA00022679"/>
    </source>
</evidence>
<dbReference type="PANTHER" id="PTHR34257:SF3">
    <property type="entry name" value="ADAPTER PROTEIN CIKS-RELATED"/>
    <property type="match status" value="1"/>
</dbReference>
<dbReference type="FunFam" id="3.40.50.11530:FF:000007">
    <property type="entry name" value="adapter protein CIKS isoform X3"/>
    <property type="match status" value="1"/>
</dbReference>
<comment type="caution">
    <text evidence="15">The sequence shown here is derived from an EMBL/GenBank/DDBJ whole genome shotgun (WGS) entry which is preliminary data.</text>
</comment>
<keyword evidence="16" id="KW-1185">Reference proteome</keyword>
<gene>
    <name evidence="15" type="ORF">AAFF_G00209050</name>
</gene>
<dbReference type="GO" id="GO:0000209">
    <property type="term" value="P:protein polyubiquitination"/>
    <property type="evidence" value="ECO:0007669"/>
    <property type="project" value="UniProtKB-ARBA"/>
</dbReference>
<dbReference type="GO" id="GO:0038173">
    <property type="term" value="P:interleukin-17A-mediated signaling pathway"/>
    <property type="evidence" value="ECO:0007669"/>
    <property type="project" value="UniProtKB-ARBA"/>
</dbReference>
<evidence type="ECO:0000256" key="6">
    <source>
        <dbReference type="ARBA" id="ARBA00064316"/>
    </source>
</evidence>
<dbReference type="InterPro" id="IPR013568">
    <property type="entry name" value="SEFIR_dom"/>
</dbReference>
<feature type="domain" description="SEFIR" evidence="14">
    <location>
        <begin position="278"/>
        <end position="422"/>
    </location>
</feature>
<reference evidence="15" key="1">
    <citation type="journal article" date="2023" name="Science">
        <title>Genome structures resolve the early diversification of teleost fishes.</title>
        <authorList>
            <person name="Parey E."/>
            <person name="Louis A."/>
            <person name="Montfort J."/>
            <person name="Bouchez O."/>
            <person name="Roques C."/>
            <person name="Iampietro C."/>
            <person name="Lluch J."/>
            <person name="Castinel A."/>
            <person name="Donnadieu C."/>
            <person name="Desvignes T."/>
            <person name="Floi Bucao C."/>
            <person name="Jouanno E."/>
            <person name="Wen M."/>
            <person name="Mejri S."/>
            <person name="Dirks R."/>
            <person name="Jansen H."/>
            <person name="Henkel C."/>
            <person name="Chen W.J."/>
            <person name="Zahm M."/>
            <person name="Cabau C."/>
            <person name="Klopp C."/>
            <person name="Thompson A.W."/>
            <person name="Robinson-Rechavi M."/>
            <person name="Braasch I."/>
            <person name="Lecointre G."/>
            <person name="Bobe J."/>
            <person name="Postlethwait J.H."/>
            <person name="Berthelot C."/>
            <person name="Roest Crollius H."/>
            <person name="Guiguen Y."/>
        </authorList>
    </citation>
    <scope>NUCLEOTIDE SEQUENCE</scope>
    <source>
        <strain evidence="15">NC1722</strain>
    </source>
</reference>
<evidence type="ECO:0000256" key="8">
    <source>
        <dbReference type="ARBA" id="ARBA00075327"/>
    </source>
</evidence>
<dbReference type="GO" id="GO:0097400">
    <property type="term" value="P:interleukin-17-mediated signaling pathway"/>
    <property type="evidence" value="ECO:0007669"/>
    <property type="project" value="UniProtKB-ARBA"/>
</dbReference>
<dbReference type="GO" id="GO:0061630">
    <property type="term" value="F:ubiquitin protein ligase activity"/>
    <property type="evidence" value="ECO:0007669"/>
    <property type="project" value="UniProtKB-EC"/>
</dbReference>
<dbReference type="GO" id="GO:0006954">
    <property type="term" value="P:inflammatory response"/>
    <property type="evidence" value="ECO:0007669"/>
    <property type="project" value="UniProtKB-KW"/>
</dbReference>
<dbReference type="PROSITE" id="PS51534">
    <property type="entry name" value="SEFIR"/>
    <property type="match status" value="1"/>
</dbReference>
<evidence type="ECO:0000256" key="13">
    <source>
        <dbReference type="SAM" id="MobiDB-lite"/>
    </source>
</evidence>
<sequence length="446" mass="50136">MMFPSLSCSTTTQRFSQPDRCSPQSESFNCPEENDETVSDNNFPSILSEPTSNRCLDPCSPRRPTPTGSPSGMAAGFPYTDEHTQSLPGSGLYQLSHSQWARYNPATPFPSWEEGCPSTLDKGAWLHPSFASSYSGYPSSLPSCLPSGEYPSFPRAGLYPPRGSHSLPGQCSSSIGSLEQPRSLHSIPPNAVAPHVYYLPPFPCPPQGPTCCSKCPAEVVRLGPPPHHIPRTGYQLPYRPPGQYHCRWPEARSSQSGHPHPCLNKKTAPCSIPLSLEHRKVFVTYEADSDGHVNEIIKFVALLRHNGFDMRIDVFEQQFRSISKIDFMEKFISEKDYLIIIVISPKYYETVTGAHVSVENDERTLNTVYIHKQLQNEFIQNGSRNFRFIPILFPGARKCHVPTWLQNTHIYIWPKDRDDVLRRLMRVEKYNPPPIGELPTIVSIPL</sequence>
<keyword evidence="3" id="KW-0808">Transferase</keyword>
<evidence type="ECO:0000259" key="14">
    <source>
        <dbReference type="PROSITE" id="PS51534"/>
    </source>
</evidence>
<feature type="region of interest" description="Disordered" evidence="13">
    <location>
        <begin position="1"/>
        <end position="75"/>
    </location>
</feature>
<dbReference type="Proteomes" id="UP001221898">
    <property type="component" value="Unassembled WGS sequence"/>
</dbReference>
<evidence type="ECO:0000256" key="4">
    <source>
        <dbReference type="ARBA" id="ARBA00022786"/>
    </source>
</evidence>
<feature type="compositionally biased region" description="Polar residues" evidence="13">
    <location>
        <begin position="1"/>
        <end position="16"/>
    </location>
</feature>
<evidence type="ECO:0000256" key="10">
    <source>
        <dbReference type="ARBA" id="ARBA00078387"/>
    </source>
</evidence>
<organism evidence="15 16">
    <name type="scientific">Aldrovandia affinis</name>
    <dbReference type="NCBI Taxonomy" id="143900"/>
    <lineage>
        <taxon>Eukaryota</taxon>
        <taxon>Metazoa</taxon>
        <taxon>Chordata</taxon>
        <taxon>Craniata</taxon>
        <taxon>Vertebrata</taxon>
        <taxon>Euteleostomi</taxon>
        <taxon>Actinopterygii</taxon>
        <taxon>Neopterygii</taxon>
        <taxon>Teleostei</taxon>
        <taxon>Notacanthiformes</taxon>
        <taxon>Halosauridae</taxon>
        <taxon>Aldrovandia</taxon>
    </lineage>
</organism>
<dbReference type="GO" id="GO:0043123">
    <property type="term" value="P:positive regulation of canonical NF-kappaB signal transduction"/>
    <property type="evidence" value="ECO:0007669"/>
    <property type="project" value="TreeGrafter"/>
</dbReference>
<evidence type="ECO:0000256" key="2">
    <source>
        <dbReference type="ARBA" id="ARBA00012483"/>
    </source>
</evidence>
<dbReference type="GO" id="GO:0006959">
    <property type="term" value="P:humoral immune response"/>
    <property type="evidence" value="ECO:0007669"/>
    <property type="project" value="TreeGrafter"/>
</dbReference>
<evidence type="ECO:0000256" key="5">
    <source>
        <dbReference type="ARBA" id="ARBA00023198"/>
    </source>
</evidence>
<dbReference type="Gene3D" id="3.40.50.11530">
    <property type="match status" value="1"/>
</dbReference>
<comment type="catalytic activity">
    <reaction evidence="1">
        <text>S-ubiquitinyl-[E2 ubiquitin-conjugating enzyme]-L-cysteine + [acceptor protein]-L-lysine = [E2 ubiquitin-conjugating enzyme]-L-cysteine + N(6)-ubiquitinyl-[acceptor protein]-L-lysine.</text>
        <dbReference type="EC" id="2.3.2.27"/>
    </reaction>
</comment>
<dbReference type="PANTHER" id="PTHR34257">
    <property type="entry name" value="ADAPTER PROTEIN CIKS"/>
    <property type="match status" value="1"/>
</dbReference>
<comment type="subunit">
    <text evidence="6">Interacts with IKBKG/NF-kappa B essential modulator, with CHUK/IKK-alpha and with IKBKB/IKK-beta. Interacts with TRAF6; this interaction is direct. Interacts with IL17RA and IL17RC. Interacts with IL17RB.</text>
</comment>
<feature type="compositionally biased region" description="Polar residues" evidence="13">
    <location>
        <begin position="39"/>
        <end position="54"/>
    </location>
</feature>
<evidence type="ECO:0000256" key="9">
    <source>
        <dbReference type="ARBA" id="ARBA00076636"/>
    </source>
</evidence>
<dbReference type="GO" id="GO:0005737">
    <property type="term" value="C:cytoplasm"/>
    <property type="evidence" value="ECO:0007669"/>
    <property type="project" value="UniProtKB-ARBA"/>
</dbReference>
<keyword evidence="4" id="KW-0833">Ubl conjugation pathway</keyword>
<evidence type="ECO:0000256" key="12">
    <source>
        <dbReference type="ARBA" id="ARBA00080040"/>
    </source>
</evidence>
<keyword evidence="5" id="KW-0395">Inflammatory response</keyword>
<evidence type="ECO:0000256" key="7">
    <source>
        <dbReference type="ARBA" id="ARBA00073304"/>
    </source>
</evidence>
<dbReference type="InterPro" id="IPR053047">
    <property type="entry name" value="E3_ubiq_ligase_TRAF3IP2"/>
</dbReference>
<dbReference type="EC" id="2.3.2.27" evidence="2"/>
<evidence type="ECO:0000313" key="15">
    <source>
        <dbReference type="EMBL" id="KAJ8409864.1"/>
    </source>
</evidence>
<proteinExistence type="predicted"/>
<protein>
    <recommendedName>
        <fullName evidence="7">E3 ubiquitin ligase TRAF3IP2</fullName>
        <ecNumber evidence="2">2.3.2.27</ecNumber>
    </recommendedName>
    <alternativeName>
        <fullName evidence="8">Adapter protein CIKS</fullName>
    </alternativeName>
    <alternativeName>
        <fullName evidence="9">Connection to IKK and SAPK/JNK</fullName>
    </alternativeName>
    <alternativeName>
        <fullName evidence="12">E3 ubiquitin-protein ligase CIKS</fullName>
    </alternativeName>
    <alternativeName>
        <fullName evidence="10">Nuclear factor NF-kappa-B activator 1</fullName>
    </alternativeName>
    <alternativeName>
        <fullName evidence="11">TRAF3-interacting protein 2</fullName>
    </alternativeName>
</protein>